<evidence type="ECO:0000313" key="3">
    <source>
        <dbReference type="Proteomes" id="UP000308037"/>
    </source>
</evidence>
<comment type="caution">
    <text evidence="2">The sequence shown here is derived from an EMBL/GenBank/DDBJ whole genome shotgun (WGS) entry which is preliminary data.</text>
</comment>
<reference evidence="2 3" key="1">
    <citation type="submission" date="2019-04" db="EMBL/GenBank/DDBJ databases">
        <title>Natronomonas sp. F20-122 a newhaloarchaeon isolated from a saline saltern of Isla Bacuta, Huelva, Spain.</title>
        <authorList>
            <person name="Duran-Viseras A."/>
            <person name="Sanchez-Porro C."/>
            <person name="Ventosa A."/>
        </authorList>
    </citation>
    <scope>NUCLEOTIDE SEQUENCE [LARGE SCALE GENOMIC DNA]</scope>
    <source>
        <strain evidence="2 3">F20-122</strain>
    </source>
</reference>
<keyword evidence="1" id="KW-0812">Transmembrane</keyword>
<keyword evidence="3" id="KW-1185">Reference proteome</keyword>
<organism evidence="2 3">
    <name type="scientific">Natronomonas salsuginis</name>
    <dbReference type="NCBI Taxonomy" id="2217661"/>
    <lineage>
        <taxon>Archaea</taxon>
        <taxon>Methanobacteriati</taxon>
        <taxon>Methanobacteriota</taxon>
        <taxon>Stenosarchaea group</taxon>
        <taxon>Halobacteria</taxon>
        <taxon>Halobacteriales</taxon>
        <taxon>Natronomonadaceae</taxon>
        <taxon>Natronomonas</taxon>
    </lineage>
</organism>
<dbReference type="OrthoDB" id="203146at2157"/>
<evidence type="ECO:0000256" key="1">
    <source>
        <dbReference type="SAM" id="Phobius"/>
    </source>
</evidence>
<evidence type="ECO:0000313" key="2">
    <source>
        <dbReference type="EMBL" id="TKR25808.1"/>
    </source>
</evidence>
<accession>A0A4U5JD92</accession>
<feature type="transmembrane region" description="Helical" evidence="1">
    <location>
        <begin position="24"/>
        <end position="42"/>
    </location>
</feature>
<protein>
    <submittedName>
        <fullName evidence="2">Uncharacterized protein</fullName>
    </submittedName>
</protein>
<dbReference type="AlphaFoldDB" id="A0A4U5JD92"/>
<feature type="transmembrane region" description="Helical" evidence="1">
    <location>
        <begin position="96"/>
        <end position="116"/>
    </location>
</feature>
<name>A0A4U5JD92_9EURY</name>
<dbReference type="Proteomes" id="UP000308037">
    <property type="component" value="Unassembled WGS sequence"/>
</dbReference>
<keyword evidence="1" id="KW-1133">Transmembrane helix</keyword>
<sequence>MGWLGSLFARTGVAVRGALGRRDGRAVLLAATGLYLGTYLWALRHLTLSGTGGVDVFIVDDPVRTALIRRSPFLFEPVAVVEAGAIVYLLSPVNVAIGLALGLLVGATLAVSVVSWRGPDACRIGAGAGTTAGLPGLLSGVACCGPQLLVVIGAQASAGLVAALQWMVPLAVASLVGTLLWVGSRVRIDPA</sequence>
<dbReference type="EMBL" id="QKNX01000003">
    <property type="protein sequence ID" value="TKR25808.1"/>
    <property type="molecule type" value="Genomic_DNA"/>
</dbReference>
<feature type="transmembrane region" description="Helical" evidence="1">
    <location>
        <begin position="137"/>
        <end position="157"/>
    </location>
</feature>
<gene>
    <name evidence="2" type="ORF">DM868_09080</name>
</gene>
<proteinExistence type="predicted"/>
<feature type="transmembrane region" description="Helical" evidence="1">
    <location>
        <begin position="163"/>
        <end position="182"/>
    </location>
</feature>
<keyword evidence="1" id="KW-0472">Membrane</keyword>